<dbReference type="Proteomes" id="UP000053257">
    <property type="component" value="Unassembled WGS sequence"/>
</dbReference>
<keyword evidence="5" id="KW-1185">Reference proteome</keyword>
<comment type="similarity">
    <text evidence="1">Belongs to the SRR1 family.</text>
</comment>
<name>A0A0C3S420_PHLG1</name>
<dbReference type="OrthoDB" id="551431at2759"/>
<dbReference type="EMBL" id="KN840563">
    <property type="protein sequence ID" value="KIP04752.1"/>
    <property type="molecule type" value="Genomic_DNA"/>
</dbReference>
<accession>A0A0C3S420</accession>
<dbReference type="InterPro" id="IPR012942">
    <property type="entry name" value="SRR1-like"/>
</dbReference>
<proteinExistence type="inferred from homology"/>
<reference evidence="4 5" key="1">
    <citation type="journal article" date="2014" name="PLoS Genet.">
        <title>Analysis of the Phlebiopsis gigantea genome, transcriptome and secretome provides insight into its pioneer colonization strategies of wood.</title>
        <authorList>
            <person name="Hori C."/>
            <person name="Ishida T."/>
            <person name="Igarashi K."/>
            <person name="Samejima M."/>
            <person name="Suzuki H."/>
            <person name="Master E."/>
            <person name="Ferreira P."/>
            <person name="Ruiz-Duenas F.J."/>
            <person name="Held B."/>
            <person name="Canessa P."/>
            <person name="Larrondo L.F."/>
            <person name="Schmoll M."/>
            <person name="Druzhinina I.S."/>
            <person name="Kubicek C.P."/>
            <person name="Gaskell J.A."/>
            <person name="Kersten P."/>
            <person name="St John F."/>
            <person name="Glasner J."/>
            <person name="Sabat G."/>
            <person name="Splinter BonDurant S."/>
            <person name="Syed K."/>
            <person name="Yadav J."/>
            <person name="Mgbeahuruike A.C."/>
            <person name="Kovalchuk A."/>
            <person name="Asiegbu F.O."/>
            <person name="Lackner G."/>
            <person name="Hoffmeister D."/>
            <person name="Rencoret J."/>
            <person name="Gutierrez A."/>
            <person name="Sun H."/>
            <person name="Lindquist E."/>
            <person name="Barry K."/>
            <person name="Riley R."/>
            <person name="Grigoriev I.V."/>
            <person name="Henrissat B."/>
            <person name="Kues U."/>
            <person name="Berka R.M."/>
            <person name="Martinez A.T."/>
            <person name="Covert S.F."/>
            <person name="Blanchette R.A."/>
            <person name="Cullen D."/>
        </authorList>
    </citation>
    <scope>NUCLEOTIDE SEQUENCE [LARGE SCALE GENOMIC DNA]</scope>
    <source>
        <strain evidence="4 5">11061_1 CR5-6</strain>
    </source>
</reference>
<dbReference type="GO" id="GO:0005737">
    <property type="term" value="C:cytoplasm"/>
    <property type="evidence" value="ECO:0007669"/>
    <property type="project" value="TreeGrafter"/>
</dbReference>
<evidence type="ECO:0000256" key="1">
    <source>
        <dbReference type="ARBA" id="ARBA00009856"/>
    </source>
</evidence>
<dbReference type="HOGENOM" id="CLU_062516_2_1_1"/>
<dbReference type="Pfam" id="PF07985">
    <property type="entry name" value="SRR1"/>
    <property type="match status" value="1"/>
</dbReference>
<feature type="region of interest" description="Disordered" evidence="2">
    <location>
        <begin position="253"/>
        <end position="277"/>
    </location>
</feature>
<dbReference type="InterPro" id="IPR040044">
    <property type="entry name" value="SRR1L"/>
</dbReference>
<dbReference type="PANTHER" id="PTHR28626">
    <property type="entry name" value="SRR1-LIKE PROTEIN"/>
    <property type="match status" value="1"/>
</dbReference>
<organism evidence="4 5">
    <name type="scientific">Phlebiopsis gigantea (strain 11061_1 CR5-6)</name>
    <name type="common">White-rot fungus</name>
    <name type="synonym">Peniophora gigantea</name>
    <dbReference type="NCBI Taxonomy" id="745531"/>
    <lineage>
        <taxon>Eukaryota</taxon>
        <taxon>Fungi</taxon>
        <taxon>Dikarya</taxon>
        <taxon>Basidiomycota</taxon>
        <taxon>Agaricomycotina</taxon>
        <taxon>Agaricomycetes</taxon>
        <taxon>Polyporales</taxon>
        <taxon>Phanerochaetaceae</taxon>
        <taxon>Phlebiopsis</taxon>
    </lineage>
</organism>
<sequence>MSVFEYEAPFTPVRPRKKRKNRVPEERPDQAVVLARTIEELASGGWISQCTQLLREAMQTLAAQAPPILCLGLGSPSSSRDARAQLAFLLAACDDLTLERSTASAYDPVFTDEDAQLLATVKVQRLTEDQARSPPSMPSAGYPLEEPTIVYMPHCDLRLYENLLRENCSQERLPRLLLIANRLSEYVDSIPSHKLDAEYPCVSRLGQSAAVTPASCAPVADTRPIFFIAATVATSPATHLVTAAAVPGLPQRVQQPRRVGDAAPARGSHDSNAIIAT</sequence>
<feature type="domain" description="SRR1-like" evidence="3">
    <location>
        <begin position="62"/>
        <end position="211"/>
    </location>
</feature>
<protein>
    <recommendedName>
        <fullName evidence="3">SRR1-like domain-containing protein</fullName>
    </recommendedName>
</protein>
<evidence type="ECO:0000313" key="5">
    <source>
        <dbReference type="Proteomes" id="UP000053257"/>
    </source>
</evidence>
<dbReference type="PANTHER" id="PTHR28626:SF3">
    <property type="entry name" value="SRR1-LIKE PROTEIN"/>
    <property type="match status" value="1"/>
</dbReference>
<evidence type="ECO:0000313" key="4">
    <source>
        <dbReference type="EMBL" id="KIP04752.1"/>
    </source>
</evidence>
<dbReference type="GO" id="GO:0005634">
    <property type="term" value="C:nucleus"/>
    <property type="evidence" value="ECO:0007669"/>
    <property type="project" value="TreeGrafter"/>
</dbReference>
<evidence type="ECO:0000259" key="3">
    <source>
        <dbReference type="Pfam" id="PF07985"/>
    </source>
</evidence>
<gene>
    <name evidence="4" type="ORF">PHLGIDRAFT_120409</name>
</gene>
<evidence type="ECO:0000256" key="2">
    <source>
        <dbReference type="SAM" id="MobiDB-lite"/>
    </source>
</evidence>
<dbReference type="AlphaFoldDB" id="A0A0C3S420"/>